<evidence type="ECO:0000256" key="4">
    <source>
        <dbReference type="SAM" id="SignalP"/>
    </source>
</evidence>
<dbReference type="PANTHER" id="PTHR46809">
    <property type="entry name" value="STROMAL CELL-DERIVED FACTOR 2-LIKE PROTEIN"/>
    <property type="match status" value="1"/>
</dbReference>
<dbReference type="SUPFAM" id="SSF82109">
    <property type="entry name" value="MIR domain"/>
    <property type="match status" value="1"/>
</dbReference>
<dbReference type="PROSITE" id="PS50919">
    <property type="entry name" value="MIR"/>
    <property type="match status" value="1"/>
</dbReference>
<sequence>MDLLIWIGLFWITALHRTEAADSEVTCGSAIKLLNSRYDVRLSSPDATYGSGSGQRTVTGNPNQLESGANWQVKGNATSFCPRGRSVSCGQVIRLENLGTGKNLHSHNYRSPLSGGLEVSIYGQDGVGDTGDHWQVMCNTEFWLQEQKVMFRHVDTKTYLEATGHEYSDPHVERHVEIAGTLTTGPRSMWRTAEGVFIKPGDPPIPAAHQPKSTLNSSHVDPP</sequence>
<dbReference type="SMART" id="SM00472">
    <property type="entry name" value="MIR"/>
    <property type="match status" value="3"/>
</dbReference>
<dbReference type="InterPro" id="IPR016093">
    <property type="entry name" value="MIR_motif"/>
</dbReference>
<evidence type="ECO:0000259" key="5">
    <source>
        <dbReference type="PROSITE" id="PS50919"/>
    </source>
</evidence>
<dbReference type="PANTHER" id="PTHR46809:SF2">
    <property type="entry name" value="GH21273P"/>
    <property type="match status" value="1"/>
</dbReference>
<organism evidence="6">
    <name type="scientific">Lygus hesperus</name>
    <name type="common">Western plant bug</name>
    <dbReference type="NCBI Taxonomy" id="30085"/>
    <lineage>
        <taxon>Eukaryota</taxon>
        <taxon>Metazoa</taxon>
        <taxon>Ecdysozoa</taxon>
        <taxon>Arthropoda</taxon>
        <taxon>Hexapoda</taxon>
        <taxon>Insecta</taxon>
        <taxon>Pterygota</taxon>
        <taxon>Neoptera</taxon>
        <taxon>Paraneoptera</taxon>
        <taxon>Hemiptera</taxon>
        <taxon>Heteroptera</taxon>
        <taxon>Panheteroptera</taxon>
        <taxon>Cimicomorpha</taxon>
        <taxon>Miridae</taxon>
        <taxon>Mirini</taxon>
        <taxon>Lygus</taxon>
    </lineage>
</organism>
<dbReference type="AlphaFoldDB" id="A0A0K8SQQ2"/>
<feature type="signal peptide" evidence="4">
    <location>
        <begin position="1"/>
        <end position="20"/>
    </location>
</feature>
<accession>A0A0K8SQQ2</accession>
<keyword evidence="1 4" id="KW-0732">Signal</keyword>
<reference evidence="6" key="1">
    <citation type="submission" date="2014-09" db="EMBL/GenBank/DDBJ databases">
        <authorList>
            <person name="Magalhaes I.L.F."/>
            <person name="Oliveira U."/>
            <person name="Santos F.R."/>
            <person name="Vidigal T.H.D.A."/>
            <person name="Brescovit A.D."/>
            <person name="Santos A.J."/>
        </authorList>
    </citation>
    <scope>NUCLEOTIDE SEQUENCE</scope>
</reference>
<proteinExistence type="predicted"/>
<feature type="region of interest" description="Disordered" evidence="3">
    <location>
        <begin position="199"/>
        <end position="223"/>
    </location>
</feature>
<dbReference type="Pfam" id="PF02815">
    <property type="entry name" value="MIR"/>
    <property type="match status" value="1"/>
</dbReference>
<name>A0A0K8SQQ2_LYGHE</name>
<keyword evidence="2" id="KW-0677">Repeat</keyword>
<evidence type="ECO:0000256" key="3">
    <source>
        <dbReference type="SAM" id="MobiDB-lite"/>
    </source>
</evidence>
<dbReference type="InterPro" id="IPR036300">
    <property type="entry name" value="MIR_dom_sf"/>
</dbReference>
<feature type="domain" description="MIR" evidence="5">
    <location>
        <begin position="84"/>
        <end position="139"/>
    </location>
</feature>
<dbReference type="Gene3D" id="2.80.10.50">
    <property type="match status" value="1"/>
</dbReference>
<evidence type="ECO:0000313" key="6">
    <source>
        <dbReference type="EMBL" id="JAG55449.1"/>
    </source>
</evidence>
<dbReference type="EMBL" id="GBRD01010375">
    <property type="protein sequence ID" value="JAG55449.1"/>
    <property type="molecule type" value="Transcribed_RNA"/>
</dbReference>
<protein>
    <recommendedName>
        <fullName evidence="5">MIR domain-containing protein</fullName>
    </recommendedName>
</protein>
<evidence type="ECO:0000256" key="2">
    <source>
        <dbReference type="ARBA" id="ARBA00022737"/>
    </source>
</evidence>
<feature type="compositionally biased region" description="Polar residues" evidence="3">
    <location>
        <begin position="211"/>
        <end position="223"/>
    </location>
</feature>
<evidence type="ECO:0000256" key="1">
    <source>
        <dbReference type="ARBA" id="ARBA00022729"/>
    </source>
</evidence>
<feature type="chain" id="PRO_5005519777" description="MIR domain-containing protein" evidence="4">
    <location>
        <begin position="21"/>
        <end position="223"/>
    </location>
</feature>